<gene>
    <name evidence="1" type="ORF">CYMTET_11575</name>
    <name evidence="2" type="ORF">CYMTET_8046</name>
</gene>
<dbReference type="SUPFAM" id="SSF117281">
    <property type="entry name" value="Kelch motif"/>
    <property type="match status" value="1"/>
</dbReference>
<dbReference type="AlphaFoldDB" id="A0AAE0LGV4"/>
<protein>
    <recommendedName>
        <fullName evidence="4">Galactose oxidase</fullName>
    </recommendedName>
</protein>
<dbReference type="InterPro" id="IPR015915">
    <property type="entry name" value="Kelch-typ_b-propeller"/>
</dbReference>
<sequence>MAACYFAPYFNDMWCTNNDGATWTLVNKHTGFSARSGNLLLAVGGALFTFGGYGPVPMKHDAHCLRPGNLTGEWLRLPNAPWSGRFDYDMVVANGSIVLLGGEASLFGAGEPYFHDVWEYPTPSCAEPEAAG</sequence>
<reference evidence="2" key="2">
    <citation type="submission" date="2023-06" db="EMBL/GenBank/DDBJ databases">
        <title>Long-read-based genome assembly of the green algal bacterivore Cymbomonas tetramitiformis.</title>
        <authorList>
            <person name="Gyaltshen Y."/>
            <person name="Rozenberg A."/>
            <person name="Paasch A."/>
            <person name="Burns J.A."/>
            <person name="Warring S."/>
            <person name="Larson R."/>
            <person name="Maurer-Alcala X."/>
            <person name="Dacks J."/>
            <person name="Kim E."/>
        </authorList>
    </citation>
    <scope>NUCLEOTIDE SEQUENCE</scope>
    <source>
        <strain evidence="2">PLY_AMNH</strain>
    </source>
</reference>
<accession>A0AAE0LGV4</accession>
<dbReference type="Gene3D" id="2.120.10.80">
    <property type="entry name" value="Kelch-type beta propeller"/>
    <property type="match status" value="1"/>
</dbReference>
<reference evidence="2 3" key="1">
    <citation type="journal article" date="2015" name="Genome Biol. Evol.">
        <title>Comparative Genomics of a Bacterivorous Green Alga Reveals Evolutionary Causalities and Consequences of Phago-Mixotrophic Mode of Nutrition.</title>
        <authorList>
            <person name="Burns J.A."/>
            <person name="Paasch A."/>
            <person name="Narechania A."/>
            <person name="Kim E."/>
        </authorList>
    </citation>
    <scope>NUCLEOTIDE SEQUENCE [LARGE SCALE GENOMIC DNA]</scope>
    <source>
        <strain evidence="2">PLY_AMNH</strain>
    </source>
</reference>
<dbReference type="EMBL" id="LGRX02004338">
    <property type="protein sequence ID" value="KAK3280584.1"/>
    <property type="molecule type" value="Genomic_DNA"/>
</dbReference>
<dbReference type="EMBL" id="LGRX02002363">
    <property type="protein sequence ID" value="KAK3284299.1"/>
    <property type="molecule type" value="Genomic_DNA"/>
</dbReference>
<organism evidence="2 3">
    <name type="scientific">Cymbomonas tetramitiformis</name>
    <dbReference type="NCBI Taxonomy" id="36881"/>
    <lineage>
        <taxon>Eukaryota</taxon>
        <taxon>Viridiplantae</taxon>
        <taxon>Chlorophyta</taxon>
        <taxon>Pyramimonadophyceae</taxon>
        <taxon>Pyramimonadales</taxon>
        <taxon>Pyramimonadaceae</taxon>
        <taxon>Cymbomonas</taxon>
    </lineage>
</organism>
<name>A0AAE0LGV4_9CHLO</name>
<dbReference type="Proteomes" id="UP001190700">
    <property type="component" value="Unassembled WGS sequence"/>
</dbReference>
<comment type="caution">
    <text evidence="2">The sequence shown here is derived from an EMBL/GenBank/DDBJ whole genome shotgun (WGS) entry which is preliminary data.</text>
</comment>
<proteinExistence type="predicted"/>
<evidence type="ECO:0000313" key="2">
    <source>
        <dbReference type="EMBL" id="KAK3284299.1"/>
    </source>
</evidence>
<evidence type="ECO:0000313" key="1">
    <source>
        <dbReference type="EMBL" id="KAK3280584.1"/>
    </source>
</evidence>
<evidence type="ECO:0008006" key="4">
    <source>
        <dbReference type="Google" id="ProtNLM"/>
    </source>
</evidence>
<keyword evidence="3" id="KW-1185">Reference proteome</keyword>
<evidence type="ECO:0000313" key="3">
    <source>
        <dbReference type="Proteomes" id="UP001190700"/>
    </source>
</evidence>